<evidence type="ECO:0000313" key="4">
    <source>
        <dbReference type="EMBL" id="KAF7271499.1"/>
    </source>
</evidence>
<protein>
    <submittedName>
        <fullName evidence="4">Uncharacterized protein</fullName>
    </submittedName>
</protein>
<evidence type="ECO:0000256" key="3">
    <source>
        <dbReference type="SAM" id="SignalP"/>
    </source>
</evidence>
<feature type="region of interest" description="Disordered" evidence="2">
    <location>
        <begin position="33"/>
        <end position="55"/>
    </location>
</feature>
<name>A0A834MB89_RHYFE</name>
<feature type="chain" id="PRO_5033003566" evidence="3">
    <location>
        <begin position="25"/>
        <end position="534"/>
    </location>
</feature>
<dbReference type="EMBL" id="JAACXV010013954">
    <property type="protein sequence ID" value="KAF7271499.1"/>
    <property type="molecule type" value="Genomic_DNA"/>
</dbReference>
<evidence type="ECO:0000256" key="1">
    <source>
        <dbReference type="PROSITE-ProRule" id="PRU00497"/>
    </source>
</evidence>
<feature type="region of interest" description="Disordered" evidence="2">
    <location>
        <begin position="167"/>
        <end position="215"/>
    </location>
</feature>
<dbReference type="PANTHER" id="PTHR10380:SF2">
    <property type="entry name" value="AGAP003037-PA"/>
    <property type="match status" value="1"/>
</dbReference>
<dbReference type="AlphaFoldDB" id="A0A834MB89"/>
<dbReference type="GO" id="GO:0062129">
    <property type="term" value="C:chitin-based extracellular matrix"/>
    <property type="evidence" value="ECO:0007669"/>
    <property type="project" value="TreeGrafter"/>
</dbReference>
<sequence length="534" mass="59487">MMKMKITWLAVLAVGAVLVAEGEARRVRVQPRLPQEEAEESVQYYSSEPQQEVDDRQRVVLVSSDDQYNGLYGQQTASSRSSQEYSPRGAQRSQQLTAQRVKEAPKTPPVQTIRNYNKVNDDGSFTFGYEAADGSFKEETRGTDCVVRGKYGYVDPDGNKREFTYVSGNPCDPNAPKEEEDLPESVEEEAGPANYPTSPIRPIQRPAPRPVPVTTPAPKAVTLFQNNYEQEEDEQPEPEQILRPTPTPQYRPITRPQYVQAERATPLQYRTPQYVPSSTPASAQYRQSLPPVSVTPRPQLQSVSPTLATRAQLPVTTFKPQPLQVSINPRPSLLYTPKPLTVTSAPSKGIDFDAEFQRFQQENNLVSPTPSSYTKSAGSKSQLPAVGPIYNSALIYDAATGQYKNELYQALPQSQGDFTLNQRIQPYVHQTQRPALSLQPTPQPSASPLYRQQAPQVNPQALYQSQQNGLLFQNSAQLYAQQQKAREQQQQASSALKQDTKPAPVYYIQPTVDQTGALGASQIDAFLRGHNIQF</sequence>
<dbReference type="InterPro" id="IPR000618">
    <property type="entry name" value="Insect_cuticle"/>
</dbReference>
<keyword evidence="1" id="KW-0193">Cuticle</keyword>
<feature type="compositionally biased region" description="Acidic residues" evidence="2">
    <location>
        <begin position="178"/>
        <end position="190"/>
    </location>
</feature>
<keyword evidence="3" id="KW-0732">Signal</keyword>
<reference evidence="4" key="1">
    <citation type="submission" date="2020-08" db="EMBL/GenBank/DDBJ databases">
        <title>Genome sequencing and assembly of the red palm weevil Rhynchophorus ferrugineus.</title>
        <authorList>
            <person name="Dias G.B."/>
            <person name="Bergman C.M."/>
            <person name="Manee M."/>
        </authorList>
    </citation>
    <scope>NUCLEOTIDE SEQUENCE</scope>
    <source>
        <strain evidence="4">AA-2017</strain>
        <tissue evidence="4">Whole larva</tissue>
    </source>
</reference>
<dbReference type="PANTHER" id="PTHR10380">
    <property type="entry name" value="CUTICLE PROTEIN"/>
    <property type="match status" value="1"/>
</dbReference>
<feature type="region of interest" description="Disordered" evidence="2">
    <location>
        <begin position="434"/>
        <end position="454"/>
    </location>
</feature>
<dbReference type="Pfam" id="PF00379">
    <property type="entry name" value="Chitin_bind_4"/>
    <property type="match status" value="1"/>
</dbReference>
<feature type="compositionally biased region" description="Pro residues" evidence="2">
    <location>
        <begin position="205"/>
        <end position="215"/>
    </location>
</feature>
<evidence type="ECO:0000256" key="2">
    <source>
        <dbReference type="SAM" id="MobiDB-lite"/>
    </source>
</evidence>
<organism evidence="4 5">
    <name type="scientific">Rhynchophorus ferrugineus</name>
    <name type="common">Red palm weevil</name>
    <name type="synonym">Curculio ferrugineus</name>
    <dbReference type="NCBI Taxonomy" id="354439"/>
    <lineage>
        <taxon>Eukaryota</taxon>
        <taxon>Metazoa</taxon>
        <taxon>Ecdysozoa</taxon>
        <taxon>Arthropoda</taxon>
        <taxon>Hexapoda</taxon>
        <taxon>Insecta</taxon>
        <taxon>Pterygota</taxon>
        <taxon>Neoptera</taxon>
        <taxon>Endopterygota</taxon>
        <taxon>Coleoptera</taxon>
        <taxon>Polyphaga</taxon>
        <taxon>Cucujiformia</taxon>
        <taxon>Curculionidae</taxon>
        <taxon>Dryophthorinae</taxon>
        <taxon>Rhynchophorus</taxon>
    </lineage>
</organism>
<dbReference type="PROSITE" id="PS51155">
    <property type="entry name" value="CHIT_BIND_RR_2"/>
    <property type="match status" value="1"/>
</dbReference>
<accession>A0A834MB89</accession>
<evidence type="ECO:0000313" key="5">
    <source>
        <dbReference type="Proteomes" id="UP000625711"/>
    </source>
</evidence>
<feature type="region of interest" description="Disordered" evidence="2">
    <location>
        <begin position="70"/>
        <end position="93"/>
    </location>
</feature>
<dbReference type="PRINTS" id="PR00947">
    <property type="entry name" value="CUTICLE"/>
</dbReference>
<keyword evidence="5" id="KW-1185">Reference proteome</keyword>
<gene>
    <name evidence="4" type="ORF">GWI33_015631</name>
</gene>
<dbReference type="OrthoDB" id="7222477at2759"/>
<feature type="region of interest" description="Disordered" evidence="2">
    <location>
        <begin position="273"/>
        <end position="305"/>
    </location>
</feature>
<comment type="caution">
    <text evidence="4">The sequence shown here is derived from an EMBL/GenBank/DDBJ whole genome shotgun (WGS) entry which is preliminary data.</text>
</comment>
<feature type="region of interest" description="Disordered" evidence="2">
    <location>
        <begin position="229"/>
        <end position="253"/>
    </location>
</feature>
<proteinExistence type="predicted"/>
<feature type="compositionally biased region" description="Polar residues" evidence="2">
    <location>
        <begin position="296"/>
        <end position="305"/>
    </location>
</feature>
<feature type="signal peptide" evidence="3">
    <location>
        <begin position="1"/>
        <end position="24"/>
    </location>
</feature>
<dbReference type="InterPro" id="IPR050468">
    <property type="entry name" value="Cuticle_Struct_Prot"/>
</dbReference>
<dbReference type="Proteomes" id="UP000625711">
    <property type="component" value="Unassembled WGS sequence"/>
</dbReference>
<feature type="compositionally biased region" description="Polar residues" evidence="2">
    <location>
        <begin position="434"/>
        <end position="446"/>
    </location>
</feature>
<dbReference type="GO" id="GO:0008010">
    <property type="term" value="F:structural constituent of chitin-based larval cuticle"/>
    <property type="evidence" value="ECO:0007669"/>
    <property type="project" value="TreeGrafter"/>
</dbReference>
<feature type="compositionally biased region" description="Polar residues" evidence="2">
    <location>
        <begin position="273"/>
        <end position="287"/>
    </location>
</feature>